<reference evidence="1 2" key="1">
    <citation type="submission" date="2020-04" db="EMBL/GenBank/DDBJ databases">
        <authorList>
            <person name="Hitch T.C.A."/>
            <person name="Wylensek D."/>
            <person name="Clavel T."/>
        </authorList>
    </citation>
    <scope>NUCLEOTIDE SEQUENCE [LARGE SCALE GENOMIC DNA]</scope>
    <source>
        <strain evidence="1 2">WB01_NA02</strain>
    </source>
</reference>
<dbReference type="RefSeq" id="WP_168981415.1">
    <property type="nucleotide sequence ID" value="NZ_JABAGD010000008.1"/>
</dbReference>
<sequence>MRDINYVTKELKEISNNLDSNEIKERLGKTIKVLNIVQADIYEQLCSFDVYSEGRDEIAGIIDELLEKIDSVQYDIDNSWRMH</sequence>
<dbReference type="EMBL" id="JABAGD010000008">
    <property type="protein sequence ID" value="NMF04349.1"/>
    <property type="molecule type" value="Genomic_DNA"/>
</dbReference>
<dbReference type="Proteomes" id="UP000587880">
    <property type="component" value="Unassembled WGS sequence"/>
</dbReference>
<gene>
    <name evidence="1" type="ORF">HF849_06175</name>
</gene>
<comment type="caution">
    <text evidence="1">The sequence shown here is derived from an EMBL/GenBank/DDBJ whole genome shotgun (WGS) entry which is preliminary data.</text>
</comment>
<name>A0A7X9SM07_CLOBE</name>
<organism evidence="1 2">
    <name type="scientific">Clostridium beijerinckii</name>
    <name type="common">Clostridium MP</name>
    <dbReference type="NCBI Taxonomy" id="1520"/>
    <lineage>
        <taxon>Bacteria</taxon>
        <taxon>Bacillati</taxon>
        <taxon>Bacillota</taxon>
        <taxon>Clostridia</taxon>
        <taxon>Eubacteriales</taxon>
        <taxon>Clostridiaceae</taxon>
        <taxon>Clostridium</taxon>
    </lineage>
</organism>
<evidence type="ECO:0000313" key="1">
    <source>
        <dbReference type="EMBL" id="NMF04349.1"/>
    </source>
</evidence>
<accession>A0A7X9SM07</accession>
<protein>
    <submittedName>
        <fullName evidence="1">Uncharacterized protein</fullName>
    </submittedName>
</protein>
<proteinExistence type="predicted"/>
<evidence type="ECO:0000313" key="2">
    <source>
        <dbReference type="Proteomes" id="UP000587880"/>
    </source>
</evidence>
<dbReference type="AlphaFoldDB" id="A0A7X9SM07"/>